<dbReference type="PANTHER" id="PTHR30146:SF153">
    <property type="entry name" value="LACTOSE OPERON REPRESSOR"/>
    <property type="match status" value="1"/>
</dbReference>
<evidence type="ECO:0000256" key="3">
    <source>
        <dbReference type="ARBA" id="ARBA00023163"/>
    </source>
</evidence>
<keyword evidence="2" id="KW-0238">DNA-binding</keyword>
<dbReference type="RefSeq" id="WP_189516551.1">
    <property type="nucleotide sequence ID" value="NZ_BMXG01000022.1"/>
</dbReference>
<dbReference type="SUPFAM" id="SSF53822">
    <property type="entry name" value="Periplasmic binding protein-like I"/>
    <property type="match status" value="1"/>
</dbReference>
<keyword evidence="3" id="KW-0804">Transcription</keyword>
<dbReference type="InterPro" id="IPR000843">
    <property type="entry name" value="HTH_LacI"/>
</dbReference>
<dbReference type="InterPro" id="IPR028082">
    <property type="entry name" value="Peripla_BP_I"/>
</dbReference>
<dbReference type="GO" id="GO:0003700">
    <property type="term" value="F:DNA-binding transcription factor activity"/>
    <property type="evidence" value="ECO:0007669"/>
    <property type="project" value="TreeGrafter"/>
</dbReference>
<dbReference type="CDD" id="cd06267">
    <property type="entry name" value="PBP1_LacI_sugar_binding-like"/>
    <property type="match status" value="1"/>
</dbReference>
<evidence type="ECO:0000313" key="6">
    <source>
        <dbReference type="Proteomes" id="UP000642829"/>
    </source>
</evidence>
<dbReference type="CDD" id="cd01392">
    <property type="entry name" value="HTH_LacI"/>
    <property type="match status" value="1"/>
</dbReference>
<name>A0A8J3DDH2_9BACT</name>
<reference evidence="5" key="2">
    <citation type="submission" date="2020-09" db="EMBL/GenBank/DDBJ databases">
        <authorList>
            <person name="Sun Q."/>
            <person name="Kim S."/>
        </authorList>
    </citation>
    <scope>NUCLEOTIDE SEQUENCE</scope>
    <source>
        <strain evidence="5">KCTC 12870</strain>
    </source>
</reference>
<keyword evidence="1" id="KW-0805">Transcription regulation</keyword>
<dbReference type="Proteomes" id="UP000642829">
    <property type="component" value="Unassembled WGS sequence"/>
</dbReference>
<dbReference type="EMBL" id="BMXG01000022">
    <property type="protein sequence ID" value="GHC09917.1"/>
    <property type="molecule type" value="Genomic_DNA"/>
</dbReference>
<feature type="domain" description="HTH lacI-type" evidence="4">
    <location>
        <begin position="19"/>
        <end position="70"/>
    </location>
</feature>
<dbReference type="Pfam" id="PF00356">
    <property type="entry name" value="LacI"/>
    <property type="match status" value="1"/>
</dbReference>
<dbReference type="InterPro" id="IPR010982">
    <property type="entry name" value="Lambda_DNA-bd_dom_sf"/>
</dbReference>
<evidence type="ECO:0000259" key="4">
    <source>
        <dbReference type="PROSITE" id="PS50932"/>
    </source>
</evidence>
<accession>A0A8J3DDH2</accession>
<dbReference type="GO" id="GO:0000976">
    <property type="term" value="F:transcription cis-regulatory region binding"/>
    <property type="evidence" value="ECO:0007669"/>
    <property type="project" value="TreeGrafter"/>
</dbReference>
<keyword evidence="6" id="KW-1185">Reference proteome</keyword>
<proteinExistence type="predicted"/>
<evidence type="ECO:0000256" key="1">
    <source>
        <dbReference type="ARBA" id="ARBA00023015"/>
    </source>
</evidence>
<dbReference type="AlphaFoldDB" id="A0A8J3DDH2"/>
<dbReference type="SMART" id="SM00354">
    <property type="entry name" value="HTH_LACI"/>
    <property type="match status" value="1"/>
</dbReference>
<dbReference type="Gene3D" id="3.40.50.2300">
    <property type="match status" value="2"/>
</dbReference>
<dbReference type="InterPro" id="IPR046335">
    <property type="entry name" value="LacI/GalR-like_sensor"/>
</dbReference>
<gene>
    <name evidence="5" type="ORF">GCM10007047_29100</name>
</gene>
<evidence type="ECO:0000256" key="2">
    <source>
        <dbReference type="ARBA" id="ARBA00023125"/>
    </source>
</evidence>
<sequence>MASEQLKDRKKKGEILSAADLARHLNISQWSISRAINGHKDVSEDTRERVRKAMEEYGFQPNLYARGLRGRETGMIGVCFPRHGVPIIGQKISELQMFLKEKNYRCLFESTMNRADVEANAVKDFLNLKVEGIVTIQSQLMPADLSPLLEKKDTPCVMIDPVQEGHICPSVSLDRHKAMALLMGHLWELGHRRFALMGFGPRDGWRWPPLVDFAAKHGLSADEVFVSLPKKKADDSFVVAGVELTEQLLQMKPAERPMALICLDDLVALGVVQSLHRAGYSVPNDFSVTGFNNQDIAQCLFPRLTTIDQHPELLMEQVSSLLISQIKNCGGEDADTVLVEPQLVVGESTGPVH</sequence>
<reference evidence="5" key="1">
    <citation type="journal article" date="2014" name="Int. J. Syst. Evol. Microbiol.">
        <title>Complete genome sequence of Corynebacterium casei LMG S-19264T (=DSM 44701T), isolated from a smear-ripened cheese.</title>
        <authorList>
            <consortium name="US DOE Joint Genome Institute (JGI-PGF)"/>
            <person name="Walter F."/>
            <person name="Albersmeier A."/>
            <person name="Kalinowski J."/>
            <person name="Ruckert C."/>
        </authorList>
    </citation>
    <scope>NUCLEOTIDE SEQUENCE</scope>
    <source>
        <strain evidence="5">KCTC 12870</strain>
    </source>
</reference>
<dbReference type="Gene3D" id="1.10.260.40">
    <property type="entry name" value="lambda repressor-like DNA-binding domains"/>
    <property type="match status" value="1"/>
</dbReference>
<dbReference type="Pfam" id="PF13377">
    <property type="entry name" value="Peripla_BP_3"/>
    <property type="match status" value="1"/>
</dbReference>
<comment type="caution">
    <text evidence="5">The sequence shown here is derived from an EMBL/GenBank/DDBJ whole genome shotgun (WGS) entry which is preliminary data.</text>
</comment>
<dbReference type="SUPFAM" id="SSF47413">
    <property type="entry name" value="lambda repressor-like DNA-binding domains"/>
    <property type="match status" value="1"/>
</dbReference>
<organism evidence="5 6">
    <name type="scientific">Cerasicoccus arenae</name>
    <dbReference type="NCBI Taxonomy" id="424488"/>
    <lineage>
        <taxon>Bacteria</taxon>
        <taxon>Pseudomonadati</taxon>
        <taxon>Verrucomicrobiota</taxon>
        <taxon>Opitutia</taxon>
        <taxon>Puniceicoccales</taxon>
        <taxon>Cerasicoccaceae</taxon>
        <taxon>Cerasicoccus</taxon>
    </lineage>
</organism>
<dbReference type="PROSITE" id="PS50932">
    <property type="entry name" value="HTH_LACI_2"/>
    <property type="match status" value="1"/>
</dbReference>
<protein>
    <submittedName>
        <fullName evidence="5">Transcriptional regulator</fullName>
    </submittedName>
</protein>
<evidence type="ECO:0000313" key="5">
    <source>
        <dbReference type="EMBL" id="GHC09917.1"/>
    </source>
</evidence>
<dbReference type="PANTHER" id="PTHR30146">
    <property type="entry name" value="LACI-RELATED TRANSCRIPTIONAL REPRESSOR"/>
    <property type="match status" value="1"/>
</dbReference>